<dbReference type="InterPro" id="IPR043128">
    <property type="entry name" value="Rev_trsase/Diguanyl_cyclase"/>
</dbReference>
<dbReference type="PANTHER" id="PTHR11076:SF35">
    <property type="entry name" value="DNA REPAIR PROTEIN HOMOLOG YOBH"/>
    <property type="match status" value="1"/>
</dbReference>
<organism evidence="3 4">
    <name type="scientific">Paenibacillus polymyxa</name>
    <name type="common">Bacillus polymyxa</name>
    <dbReference type="NCBI Taxonomy" id="1406"/>
    <lineage>
        <taxon>Bacteria</taxon>
        <taxon>Bacillati</taxon>
        <taxon>Bacillota</taxon>
        <taxon>Bacilli</taxon>
        <taxon>Bacillales</taxon>
        <taxon>Paenibacillaceae</taxon>
        <taxon>Paenibacillus</taxon>
    </lineage>
</organism>
<dbReference type="GO" id="GO:0006281">
    <property type="term" value="P:DNA repair"/>
    <property type="evidence" value="ECO:0007669"/>
    <property type="project" value="InterPro"/>
</dbReference>
<dbReference type="Pfam" id="PF00817">
    <property type="entry name" value="IMS"/>
    <property type="match status" value="1"/>
</dbReference>
<evidence type="ECO:0000313" key="4">
    <source>
        <dbReference type="Proteomes" id="UP001229409"/>
    </source>
</evidence>
<reference evidence="3" key="1">
    <citation type="submission" date="2023-04" db="EMBL/GenBank/DDBJ databases">
        <title>Uncovering the Secrets of Slow-Growing Bacteria in Tropical Savanna Soil through Cultivation and Genomic Analysis.</title>
        <authorList>
            <person name="Goncalves O.S."/>
            <person name="Santana M.F."/>
        </authorList>
    </citation>
    <scope>NUCLEOTIDE SEQUENCE</scope>
    <source>
        <strain evidence="3">ANTI</strain>
    </source>
</reference>
<comment type="similarity">
    <text evidence="1">Belongs to the DNA polymerase type-Y family.</text>
</comment>
<name>A0AAP4A042_PAEPO</name>
<protein>
    <recommendedName>
        <fullName evidence="2">UmuC domain-containing protein</fullName>
    </recommendedName>
</protein>
<dbReference type="Proteomes" id="UP001229409">
    <property type="component" value="Unassembled WGS sequence"/>
</dbReference>
<dbReference type="GO" id="GO:0042276">
    <property type="term" value="P:error-prone translesion synthesis"/>
    <property type="evidence" value="ECO:0007669"/>
    <property type="project" value="TreeGrafter"/>
</dbReference>
<dbReference type="InterPro" id="IPR050116">
    <property type="entry name" value="DNA_polymerase-Y"/>
</dbReference>
<gene>
    <name evidence="3" type="ORF">QDS18_17655</name>
</gene>
<dbReference type="GO" id="GO:0005829">
    <property type="term" value="C:cytosol"/>
    <property type="evidence" value="ECO:0007669"/>
    <property type="project" value="TreeGrafter"/>
</dbReference>
<comment type="caution">
    <text evidence="3">The sequence shown here is derived from an EMBL/GenBank/DDBJ whole genome shotgun (WGS) entry which is preliminary data.</text>
</comment>
<dbReference type="EMBL" id="JARVWT010000007">
    <property type="protein sequence ID" value="MDH2332678.1"/>
    <property type="molecule type" value="Genomic_DNA"/>
</dbReference>
<dbReference type="PROSITE" id="PS50173">
    <property type="entry name" value="UMUC"/>
    <property type="match status" value="1"/>
</dbReference>
<feature type="domain" description="UmuC" evidence="2">
    <location>
        <begin position="1"/>
        <end position="126"/>
    </location>
</feature>
<dbReference type="GO" id="GO:0009432">
    <property type="term" value="P:SOS response"/>
    <property type="evidence" value="ECO:0007669"/>
    <property type="project" value="TreeGrafter"/>
</dbReference>
<evidence type="ECO:0000256" key="1">
    <source>
        <dbReference type="ARBA" id="ARBA00010945"/>
    </source>
</evidence>
<dbReference type="PANTHER" id="PTHR11076">
    <property type="entry name" value="DNA REPAIR POLYMERASE UMUC / TRANSFERASE FAMILY MEMBER"/>
    <property type="match status" value="1"/>
</dbReference>
<dbReference type="InterPro" id="IPR043502">
    <property type="entry name" value="DNA/RNA_pol_sf"/>
</dbReference>
<evidence type="ECO:0000313" key="3">
    <source>
        <dbReference type="EMBL" id="MDH2332678.1"/>
    </source>
</evidence>
<proteinExistence type="inferred from homology"/>
<dbReference type="AlphaFoldDB" id="A0AAP4A042"/>
<dbReference type="GO" id="GO:0003887">
    <property type="term" value="F:DNA-directed DNA polymerase activity"/>
    <property type="evidence" value="ECO:0007669"/>
    <property type="project" value="TreeGrafter"/>
</dbReference>
<dbReference type="Gene3D" id="3.30.70.270">
    <property type="match status" value="1"/>
</dbReference>
<accession>A0AAP4A042</accession>
<dbReference type="SUPFAM" id="SSF56672">
    <property type="entry name" value="DNA/RNA polymerases"/>
    <property type="match status" value="1"/>
</dbReference>
<evidence type="ECO:0000259" key="2">
    <source>
        <dbReference type="PROSITE" id="PS50173"/>
    </source>
</evidence>
<sequence>MPPDPRIQMVNAQMGLYLDTSMTVTKLLNQYVPTEAISTYSVDESWITLDATAHLHGTTLEAVQRIQKDILMQLRLPSAAGIGPNKLLAKLELDNYSKKTGIAECTYQDIPHLLWPPLVKDIWGIERKMKKRINSTGIYQQEYTIRLALLQSYSICLNVKSDLLWSLLYIRRYSLVLCSTDLCTILFLSHSVCTK</sequence>
<dbReference type="InterPro" id="IPR001126">
    <property type="entry name" value="UmuC"/>
</dbReference>